<dbReference type="PANTHER" id="PTHR46366:SF8">
    <property type="entry name" value="PRO-APOPTOTIC SERINE PROTEASE NMA111"/>
    <property type="match status" value="1"/>
</dbReference>
<comment type="function">
    <text evidence="1">Nuclear serine protease which mediates apoptosis.</text>
</comment>
<dbReference type="GO" id="GO:0006915">
    <property type="term" value="P:apoptotic process"/>
    <property type="evidence" value="ECO:0007669"/>
    <property type="project" value="UniProtKB-KW"/>
</dbReference>
<keyword evidence="8" id="KW-0539">Nucleus</keyword>
<evidence type="ECO:0000259" key="10">
    <source>
        <dbReference type="SMART" id="SM00228"/>
    </source>
</evidence>
<evidence type="ECO:0000256" key="4">
    <source>
        <dbReference type="ARBA" id="ARBA00020338"/>
    </source>
</evidence>
<dbReference type="InterPro" id="IPR001940">
    <property type="entry name" value="Peptidase_S1C"/>
</dbReference>
<dbReference type="PANTHER" id="PTHR46366">
    <property type="entry name" value="PRO-APOPTOTIC SERINE PROTEASE NMA111"/>
    <property type="match status" value="1"/>
</dbReference>
<keyword evidence="12" id="KW-1185">Reference proteome</keyword>
<dbReference type="Gene3D" id="2.40.10.120">
    <property type="match status" value="2"/>
</dbReference>
<proteinExistence type="inferred from homology"/>
<dbReference type="EMBL" id="ML992534">
    <property type="protein sequence ID" value="KAF2218609.1"/>
    <property type="molecule type" value="Genomic_DNA"/>
</dbReference>
<evidence type="ECO:0000313" key="11">
    <source>
        <dbReference type="EMBL" id="KAF2218609.1"/>
    </source>
</evidence>
<dbReference type="GO" id="GO:0005634">
    <property type="term" value="C:nucleus"/>
    <property type="evidence" value="ECO:0007669"/>
    <property type="project" value="UniProtKB-SubCell"/>
</dbReference>
<dbReference type="InterPro" id="IPR001478">
    <property type="entry name" value="PDZ"/>
</dbReference>
<feature type="compositionally biased region" description="Acidic residues" evidence="9">
    <location>
        <begin position="124"/>
        <end position="133"/>
    </location>
</feature>
<dbReference type="CDD" id="cd06719">
    <property type="entry name" value="PDZ2-4_Nma111p-like"/>
    <property type="match status" value="2"/>
</dbReference>
<feature type="region of interest" description="Disordered" evidence="9">
    <location>
        <begin position="75"/>
        <end position="136"/>
    </location>
</feature>
<comment type="subcellular location">
    <subcellularLocation>
        <location evidence="2">Nucleus</location>
    </subcellularLocation>
</comment>
<dbReference type="Pfam" id="PF13365">
    <property type="entry name" value="Trypsin_2"/>
    <property type="match status" value="1"/>
</dbReference>
<protein>
    <recommendedName>
        <fullName evidence="4">Pro-apoptotic serine protease NMA111</fullName>
    </recommendedName>
    <alternativeName>
        <fullName evidence="5">Pro-apoptotic serine protease nma111</fullName>
    </alternativeName>
</protein>
<sequence>MLAAAPLGLRVVTPRRLATFHWLNPCSAISGVSSRSLKRYHAFPTRTWSPAKSFSAWQPSVLQAFGLRGFSASHMDRTEHRGKRKEPPPAKDQRPRKQVKQNGAMAVSPERSRDVITNGKRDESPDEESDMDIESPLQERDAANALLRGTTKETAEWQATIEKVITSVVSIHFCQTAPFDTDGAYTSEATGFVVDSENGYILTNRHVVGSGPFWGYCIFDNHEECDVYPVYRDPVHDFGVLKFDPKAIKYMPLSRLPLRPDLAKIGSEIRVVGNDAGEKLSILSGVISRLDRNAPEYGEGYCDFNTNYIQAAAAASGGSSGSPVVNIDGNAVALQAGGRADGAATDYFLPLDRPLRAVQCILNGEQVSRGTIQTQWLIKPFDECRRLGLTSNWESEIREKFPKETGMLVAEVVLPKGPADTKLEEGDVLIKVNGELLTQFVKLDAILDDSVGKQVSLLVQRGGEDIEVTVDVGDLHAITPDRFVSVSGGSFHNLSYQQARYYVVALQGNGVYCCQTSSSFGLDPGHGWLIQSIDNQPTPDLDTFIEVAQKIPDRKRVVVTFKHLRDMHTLETGVMHADRHWRKKMVMCTRNDKTGLWDFDTIGKPIPPEKPEPRKASFIQMNGYENQKAVDVLKSFARVYCRVPLKLDGYPYGSEVGYGLVIDAEKGLIIVSRAVVPYSLCDISITFADSIIVEGKVVFLHPLQNYTIVQYDPSLVDAPVKTATLAQKAIKQGERTTFFGFNQHYRPVVVETAVTDITSVTIPASVTMPRYRAVNLDAITVDTTVSERCGSGVLVSESGEVQALWMTYLGDRSSSGRDNEYRLGLATPGLLPVLKEIRSGGKPSLRILNLETQPMQMSEARIRGVSDQWIERVQKEDPERHQLFMVRKLDAGNNGGLQEGDTILTLDGKLITRVTDFDIMYNRESMEAVVVRKDQELTIKVPTVLTTDLETDRAVICCGAVFHEPHHAVRQQISKLHSKVYVSGRIAGSPAYMYGLAPTNFVTHVNGVPSPDLDTFLTETNKIPNNTYFRLKLMTFDNQPWVATLKKNEHYFPTQEFVRDESVREGWKRIAYEDGKVKQDDEEPESLEDTGALEEADTC</sequence>
<dbReference type="GO" id="GO:0006508">
    <property type="term" value="P:proteolysis"/>
    <property type="evidence" value="ECO:0007669"/>
    <property type="project" value="UniProtKB-KW"/>
</dbReference>
<dbReference type="Pfam" id="PF12812">
    <property type="entry name" value="PDZ_1"/>
    <property type="match status" value="2"/>
</dbReference>
<evidence type="ECO:0000256" key="7">
    <source>
        <dbReference type="ARBA" id="ARBA00022737"/>
    </source>
</evidence>
<feature type="compositionally biased region" description="Basic and acidic residues" evidence="9">
    <location>
        <begin position="110"/>
        <end position="123"/>
    </location>
</feature>
<feature type="domain" description="PDZ" evidence="10">
    <location>
        <begin position="385"/>
        <end position="463"/>
    </location>
</feature>
<evidence type="ECO:0000256" key="8">
    <source>
        <dbReference type="ARBA" id="ARBA00023242"/>
    </source>
</evidence>
<keyword evidence="11" id="KW-0645">Protease</keyword>
<dbReference type="SUPFAM" id="SSF50494">
    <property type="entry name" value="Trypsin-like serine proteases"/>
    <property type="match status" value="2"/>
</dbReference>
<feature type="region of interest" description="Disordered" evidence="9">
    <location>
        <begin position="1074"/>
        <end position="1099"/>
    </location>
</feature>
<evidence type="ECO:0000256" key="6">
    <source>
        <dbReference type="ARBA" id="ARBA00022703"/>
    </source>
</evidence>
<dbReference type="PRINTS" id="PR00834">
    <property type="entry name" value="PROTEASES2C"/>
</dbReference>
<feature type="compositionally biased region" description="Basic and acidic residues" evidence="9">
    <location>
        <begin position="75"/>
        <end position="95"/>
    </location>
</feature>
<organism evidence="11 12">
    <name type="scientific">Elsinoe ampelina</name>
    <dbReference type="NCBI Taxonomy" id="302913"/>
    <lineage>
        <taxon>Eukaryota</taxon>
        <taxon>Fungi</taxon>
        <taxon>Dikarya</taxon>
        <taxon>Ascomycota</taxon>
        <taxon>Pezizomycotina</taxon>
        <taxon>Dothideomycetes</taxon>
        <taxon>Dothideomycetidae</taxon>
        <taxon>Myriangiales</taxon>
        <taxon>Elsinoaceae</taxon>
        <taxon>Elsinoe</taxon>
    </lineage>
</organism>
<dbReference type="InterPro" id="IPR009003">
    <property type="entry name" value="Peptidase_S1_PA"/>
</dbReference>
<dbReference type="InterPro" id="IPR025926">
    <property type="entry name" value="PDZ-like_dom"/>
</dbReference>
<evidence type="ECO:0000313" key="12">
    <source>
        <dbReference type="Proteomes" id="UP000799538"/>
    </source>
</evidence>
<reference evidence="12" key="1">
    <citation type="journal article" date="2020" name="Stud. Mycol.">
        <title>101 Dothideomycetes genomes: A test case for predicting lifestyles and emergence of pathogens.</title>
        <authorList>
            <person name="Haridas S."/>
            <person name="Albert R."/>
            <person name="Binder M."/>
            <person name="Bloem J."/>
            <person name="LaButti K."/>
            <person name="Salamov A."/>
            <person name="Andreopoulos B."/>
            <person name="Baker S."/>
            <person name="Barry K."/>
            <person name="Bills G."/>
            <person name="Bluhm B."/>
            <person name="Cannon C."/>
            <person name="Castanera R."/>
            <person name="Culley D."/>
            <person name="Daum C."/>
            <person name="Ezra D."/>
            <person name="Gonzalez J."/>
            <person name="Henrissat B."/>
            <person name="Kuo A."/>
            <person name="Liang C."/>
            <person name="Lipzen A."/>
            <person name="Lutzoni F."/>
            <person name="Magnuson J."/>
            <person name="Mondo S."/>
            <person name="Nolan M."/>
            <person name="Ohm R."/>
            <person name="Pangilinan J."/>
            <person name="Park H.-J."/>
            <person name="Ramirez L."/>
            <person name="Alfaro M."/>
            <person name="Sun H."/>
            <person name="Tritt A."/>
            <person name="Yoshinaga Y."/>
            <person name="Zwiers L.-H."/>
            <person name="Turgeon B."/>
            <person name="Goodwin S."/>
            <person name="Spatafora J."/>
            <person name="Crous P."/>
            <person name="Grigoriev I."/>
        </authorList>
    </citation>
    <scope>NUCLEOTIDE SEQUENCE [LARGE SCALE GENOMIC DNA]</scope>
    <source>
        <strain evidence="12">CECT 20119</strain>
    </source>
</reference>
<evidence type="ECO:0000256" key="1">
    <source>
        <dbReference type="ARBA" id="ARBA00002558"/>
    </source>
</evidence>
<feature type="compositionally biased region" description="Acidic residues" evidence="9">
    <location>
        <begin position="1080"/>
        <end position="1099"/>
    </location>
</feature>
<dbReference type="Pfam" id="PF17820">
    <property type="entry name" value="PDZ_6"/>
    <property type="match status" value="1"/>
</dbReference>
<dbReference type="OrthoDB" id="4217619at2759"/>
<dbReference type="Proteomes" id="UP000799538">
    <property type="component" value="Unassembled WGS sequence"/>
</dbReference>
<evidence type="ECO:0000256" key="5">
    <source>
        <dbReference type="ARBA" id="ARBA00021524"/>
    </source>
</evidence>
<evidence type="ECO:0000256" key="9">
    <source>
        <dbReference type="SAM" id="MobiDB-lite"/>
    </source>
</evidence>
<keyword evidence="6" id="KW-0053">Apoptosis</keyword>
<evidence type="ECO:0000256" key="3">
    <source>
        <dbReference type="ARBA" id="ARBA00010541"/>
    </source>
</evidence>
<name>A0A6A6FYY8_9PEZI</name>
<dbReference type="CDD" id="cd06786">
    <property type="entry name" value="cpPDZ1_ScNma111-like"/>
    <property type="match status" value="1"/>
</dbReference>
<accession>A0A6A6FYY8</accession>
<keyword evidence="7" id="KW-0677">Repeat</keyword>
<evidence type="ECO:0000256" key="2">
    <source>
        <dbReference type="ARBA" id="ARBA00004123"/>
    </source>
</evidence>
<dbReference type="AlphaFoldDB" id="A0A6A6FYY8"/>
<keyword evidence="11" id="KW-0378">Hydrolase</keyword>
<dbReference type="InterPro" id="IPR036034">
    <property type="entry name" value="PDZ_sf"/>
</dbReference>
<dbReference type="Gene3D" id="2.30.42.10">
    <property type="match status" value="1"/>
</dbReference>
<comment type="similarity">
    <text evidence="3">Belongs to the peptidase S1C family.</text>
</comment>
<gene>
    <name evidence="11" type="ORF">BDZ85DRAFT_270008</name>
</gene>
<dbReference type="SMART" id="SM00228">
    <property type="entry name" value="PDZ"/>
    <property type="match status" value="1"/>
</dbReference>
<dbReference type="SUPFAM" id="SSF50156">
    <property type="entry name" value="PDZ domain-like"/>
    <property type="match status" value="3"/>
</dbReference>
<dbReference type="InterPro" id="IPR041489">
    <property type="entry name" value="PDZ_6"/>
</dbReference>
<dbReference type="GO" id="GO:0004252">
    <property type="term" value="F:serine-type endopeptidase activity"/>
    <property type="evidence" value="ECO:0007669"/>
    <property type="project" value="InterPro"/>
</dbReference>